<dbReference type="SMART" id="SM00320">
    <property type="entry name" value="WD40"/>
    <property type="match status" value="4"/>
</dbReference>
<dbReference type="EMBL" id="JACMSC010000009">
    <property type="protein sequence ID" value="KAG6507813.1"/>
    <property type="molecule type" value="Genomic_DNA"/>
</dbReference>
<feature type="repeat" description="WD" evidence="8">
    <location>
        <begin position="229"/>
        <end position="265"/>
    </location>
</feature>
<proteinExistence type="inferred from homology"/>
<dbReference type="PROSITE" id="PS50294">
    <property type="entry name" value="WD_REPEATS_REGION"/>
    <property type="match status" value="1"/>
</dbReference>
<dbReference type="InterPro" id="IPR001680">
    <property type="entry name" value="WD40_rpt"/>
</dbReference>
<dbReference type="GO" id="GO:0017183">
    <property type="term" value="P:protein histidyl modification to diphthamide"/>
    <property type="evidence" value="ECO:0007669"/>
    <property type="project" value="TreeGrafter"/>
</dbReference>
<dbReference type="Proteomes" id="UP000734854">
    <property type="component" value="Unassembled WGS sequence"/>
</dbReference>
<evidence type="ECO:0000313" key="10">
    <source>
        <dbReference type="Proteomes" id="UP000734854"/>
    </source>
</evidence>
<reference evidence="9 10" key="1">
    <citation type="submission" date="2020-08" db="EMBL/GenBank/DDBJ databases">
        <title>Plant Genome Project.</title>
        <authorList>
            <person name="Zhang R.-G."/>
        </authorList>
    </citation>
    <scope>NUCLEOTIDE SEQUENCE [LARGE SCALE GENOMIC DNA]</scope>
    <source>
        <tissue evidence="9">Rhizome</tissue>
    </source>
</reference>
<dbReference type="AlphaFoldDB" id="A0A8J5GPV1"/>
<dbReference type="InterPro" id="IPR036322">
    <property type="entry name" value="WD40_repeat_dom_sf"/>
</dbReference>
<accession>A0A8J5GPV1</accession>
<sequence>MMDIGSCYLDGNADVVEFCPHDSFYDILAAGTYTLQEGAQPHRAGSTSLFSTRDGLSLLCRVPTIGVFDLKWSPRGQNAPPLLTQAGADGGVVLYKLESQLKEEDQGVHLLPCYLQFCQYMPLLPEALYLFGTRAICSENISSSMCLCMDWHPSASSISLGHSDGSLSLVAVKDDKVQVSQSWLGHDYEVWATSFDAQRPNLLYSGSDDCCFSCWDLRAPTDDVVFRNAKAHRMGVCCISQDPANTNILLTGSYDEFLRVWDVRSTSRPVCEKSLCLGGGVWRIKHHPYKSNLVLTACMHNGFAIVRIEDGDIQVVETYHKHESLAYGADWQRGEMSAQGMQRQGLLVSTCSFYDRLLRIWQPEVLQLSAF</sequence>
<keyword evidence="2 8" id="KW-0853">WD repeat</keyword>
<dbReference type="Pfam" id="PF00400">
    <property type="entry name" value="WD40"/>
    <property type="match status" value="2"/>
</dbReference>
<protein>
    <recommendedName>
        <fullName evidence="6">methylated diphthine methylhydrolase</fullName>
        <ecNumber evidence="6">3.1.1.97</ecNumber>
    </recommendedName>
</protein>
<comment type="similarity">
    <text evidence="5">Belongs to the DPH7 family.</text>
</comment>
<organism evidence="9 10">
    <name type="scientific">Zingiber officinale</name>
    <name type="common">Ginger</name>
    <name type="synonym">Amomum zingiber</name>
    <dbReference type="NCBI Taxonomy" id="94328"/>
    <lineage>
        <taxon>Eukaryota</taxon>
        <taxon>Viridiplantae</taxon>
        <taxon>Streptophyta</taxon>
        <taxon>Embryophyta</taxon>
        <taxon>Tracheophyta</taxon>
        <taxon>Spermatophyta</taxon>
        <taxon>Magnoliopsida</taxon>
        <taxon>Liliopsida</taxon>
        <taxon>Zingiberales</taxon>
        <taxon>Zingiberaceae</taxon>
        <taxon>Zingiber</taxon>
    </lineage>
</organism>
<evidence type="ECO:0000256" key="1">
    <source>
        <dbReference type="ARBA" id="ARBA00005156"/>
    </source>
</evidence>
<dbReference type="PANTHER" id="PTHR46042">
    <property type="entry name" value="DIPHTHINE METHYLTRANSFERASE"/>
    <property type="match status" value="1"/>
</dbReference>
<dbReference type="GO" id="GO:0005737">
    <property type="term" value="C:cytoplasm"/>
    <property type="evidence" value="ECO:0007669"/>
    <property type="project" value="TreeGrafter"/>
</dbReference>
<gene>
    <name evidence="9" type="ORF">ZIOFF_033166</name>
</gene>
<keyword evidence="4" id="KW-0378">Hydrolase</keyword>
<comment type="catalytic activity">
    <reaction evidence="7">
        <text>diphthine methyl ester-[translation elongation factor 2] + H2O = diphthine-[translation elongation factor 2] + methanol + H(+)</text>
        <dbReference type="Rhea" id="RHEA:42656"/>
        <dbReference type="Rhea" id="RHEA-COMP:10172"/>
        <dbReference type="Rhea" id="RHEA-COMP:10173"/>
        <dbReference type="ChEBI" id="CHEBI:15377"/>
        <dbReference type="ChEBI" id="CHEBI:15378"/>
        <dbReference type="ChEBI" id="CHEBI:17790"/>
        <dbReference type="ChEBI" id="CHEBI:79005"/>
        <dbReference type="ChEBI" id="CHEBI:82696"/>
        <dbReference type="EC" id="3.1.1.97"/>
    </reaction>
</comment>
<evidence type="ECO:0000256" key="3">
    <source>
        <dbReference type="ARBA" id="ARBA00022737"/>
    </source>
</evidence>
<dbReference type="PANTHER" id="PTHR46042:SF1">
    <property type="entry name" value="DIPHTHINE METHYLTRANSFERASE"/>
    <property type="match status" value="1"/>
</dbReference>
<evidence type="ECO:0000256" key="4">
    <source>
        <dbReference type="ARBA" id="ARBA00022801"/>
    </source>
</evidence>
<evidence type="ECO:0000256" key="7">
    <source>
        <dbReference type="ARBA" id="ARBA00047551"/>
    </source>
</evidence>
<dbReference type="InterPro" id="IPR015943">
    <property type="entry name" value="WD40/YVTN_repeat-like_dom_sf"/>
</dbReference>
<dbReference type="InterPro" id="IPR019775">
    <property type="entry name" value="WD40_repeat_CS"/>
</dbReference>
<dbReference type="EC" id="3.1.1.97" evidence="6"/>
<evidence type="ECO:0000313" key="9">
    <source>
        <dbReference type="EMBL" id="KAG6507813.1"/>
    </source>
</evidence>
<comment type="caution">
    <text evidence="9">The sequence shown here is derived from an EMBL/GenBank/DDBJ whole genome shotgun (WGS) entry which is preliminary data.</text>
</comment>
<dbReference type="SUPFAM" id="SSF50978">
    <property type="entry name" value="WD40 repeat-like"/>
    <property type="match status" value="1"/>
</dbReference>
<dbReference type="PROSITE" id="PS50082">
    <property type="entry name" value="WD_REPEATS_2"/>
    <property type="match status" value="1"/>
</dbReference>
<comment type="pathway">
    <text evidence="1">Protein modification; peptidyl-diphthamide biosynthesis.</text>
</comment>
<evidence type="ECO:0000256" key="5">
    <source>
        <dbReference type="ARBA" id="ARBA00038092"/>
    </source>
</evidence>
<dbReference type="Gene3D" id="2.130.10.10">
    <property type="entry name" value="YVTN repeat-like/Quinoprotein amine dehydrogenase"/>
    <property type="match status" value="1"/>
</dbReference>
<name>A0A8J5GPV1_ZINOF</name>
<dbReference type="InterPro" id="IPR052415">
    <property type="entry name" value="Diphthine_MTase"/>
</dbReference>
<evidence type="ECO:0000256" key="2">
    <source>
        <dbReference type="ARBA" id="ARBA00022574"/>
    </source>
</evidence>
<keyword evidence="3" id="KW-0677">Repeat</keyword>
<evidence type="ECO:0000256" key="6">
    <source>
        <dbReference type="ARBA" id="ARBA00039131"/>
    </source>
</evidence>
<dbReference type="GO" id="GO:0061685">
    <property type="term" value="F:diphthine methylesterase activity"/>
    <property type="evidence" value="ECO:0007669"/>
    <property type="project" value="UniProtKB-EC"/>
</dbReference>
<dbReference type="PROSITE" id="PS00678">
    <property type="entry name" value="WD_REPEATS_1"/>
    <property type="match status" value="1"/>
</dbReference>
<keyword evidence="10" id="KW-1185">Reference proteome</keyword>
<evidence type="ECO:0000256" key="8">
    <source>
        <dbReference type="PROSITE-ProRule" id="PRU00221"/>
    </source>
</evidence>